<protein>
    <submittedName>
        <fullName evidence="1">Uncharacterized protein</fullName>
    </submittedName>
</protein>
<feature type="non-terminal residue" evidence="1">
    <location>
        <position position="1"/>
    </location>
</feature>
<gene>
    <name evidence="1" type="ORF">METZ01_LOCUS323680</name>
</gene>
<accession>A0A382PC66</accession>
<dbReference type="AlphaFoldDB" id="A0A382PC66"/>
<organism evidence="1">
    <name type="scientific">marine metagenome</name>
    <dbReference type="NCBI Taxonomy" id="408172"/>
    <lineage>
        <taxon>unclassified sequences</taxon>
        <taxon>metagenomes</taxon>
        <taxon>ecological metagenomes</taxon>
    </lineage>
</organism>
<evidence type="ECO:0000313" key="1">
    <source>
        <dbReference type="EMBL" id="SVC70826.1"/>
    </source>
</evidence>
<name>A0A382PC66_9ZZZZ</name>
<reference evidence="1" key="1">
    <citation type="submission" date="2018-05" db="EMBL/GenBank/DDBJ databases">
        <authorList>
            <person name="Lanie J.A."/>
            <person name="Ng W.-L."/>
            <person name="Kazmierczak K.M."/>
            <person name="Andrzejewski T.M."/>
            <person name="Davidsen T.M."/>
            <person name="Wayne K.J."/>
            <person name="Tettelin H."/>
            <person name="Glass J.I."/>
            <person name="Rusch D."/>
            <person name="Podicherti R."/>
            <person name="Tsui H.-C.T."/>
            <person name="Winkler M.E."/>
        </authorList>
    </citation>
    <scope>NUCLEOTIDE SEQUENCE</scope>
</reference>
<sequence>LFTTLKNGIYSKSSNWADGKPIIPNEIGMA</sequence>
<dbReference type="EMBL" id="UINC01106275">
    <property type="protein sequence ID" value="SVC70826.1"/>
    <property type="molecule type" value="Genomic_DNA"/>
</dbReference>
<proteinExistence type="predicted"/>